<dbReference type="GeneID" id="29987655"/>
<reference evidence="3 4" key="1">
    <citation type="journal article" date="2016" name="Genome Announc.">
        <title>Draft Whole-Genome Sequence of Trichoderma gamsii T6085, a Promising Biocontrol Agent of Fusarium Head Blight on Wheat.</title>
        <authorList>
            <person name="Baroncelli R."/>
            <person name="Zapparata A."/>
            <person name="Piaggeschi G."/>
            <person name="Sarrocco S."/>
            <person name="Vannacci G."/>
        </authorList>
    </citation>
    <scope>NUCLEOTIDE SEQUENCE [LARGE SCALE GENOMIC DNA]</scope>
    <source>
        <strain evidence="3 4">T6085</strain>
    </source>
</reference>
<dbReference type="InterPro" id="IPR002347">
    <property type="entry name" value="SDR_fam"/>
</dbReference>
<proteinExistence type="predicted"/>
<evidence type="ECO:0000313" key="3">
    <source>
        <dbReference type="EMBL" id="PON23704.1"/>
    </source>
</evidence>
<dbReference type="SUPFAM" id="SSF51735">
    <property type="entry name" value="NAD(P)-binding Rossmann-fold domains"/>
    <property type="match status" value="1"/>
</dbReference>
<sequence>MSDQKNMNANQRVLVQKRELPLLITKELCAGRTYIVTGSNIGLGLEAARHLVGIGAEKVIMAVRNLEAGEEAKKDIEESTGIKGVAEVWHLDLSSYASVRAFASKAIETLERIEAVIENAAVASAVGQAEGRHIALTVNVTSTLLLAILLLPKLRSDAAKFGYTPRISIVSSGTGLDLGEYWAKISEDAMVNMDADDALGMNSYPASKMMEILAVREIAKLLPVARGGVIINSINPGLCVTNLSRNAPQELKDRLKDMWAQSGRTAECGSRTLLAAAVGGKDSHGSYMDDCVPADNLLPDWMDAKANKQAWDSIAKELEKVVPGSVSKALE</sequence>
<accession>A0A0W7VIL0</accession>
<dbReference type="Proteomes" id="UP000054821">
    <property type="component" value="Unassembled WGS sequence"/>
</dbReference>
<dbReference type="InterPro" id="IPR036291">
    <property type="entry name" value="NAD(P)-bd_dom_sf"/>
</dbReference>
<dbReference type="Proteomes" id="UP000236546">
    <property type="component" value="Unassembled WGS sequence"/>
</dbReference>
<name>A0A0W7VIL0_9HYPO</name>
<dbReference type="PRINTS" id="PR00081">
    <property type="entry name" value="GDHRDH"/>
</dbReference>
<evidence type="ECO:0000313" key="2">
    <source>
        <dbReference type="EMBL" id="PNP39920.1"/>
    </source>
</evidence>
<dbReference type="Gene3D" id="3.40.50.720">
    <property type="entry name" value="NAD(P)-binding Rossmann-like Domain"/>
    <property type="match status" value="1"/>
</dbReference>
<comment type="caution">
    <text evidence="2">The sequence shown here is derived from an EMBL/GenBank/DDBJ whole genome shotgun (WGS) entry which is preliminary data.</text>
</comment>
<dbReference type="STRING" id="398673.A0A0W7VIL0"/>
<dbReference type="RefSeq" id="XP_018659216.1">
    <property type="nucleotide sequence ID" value="XM_018807572.1"/>
</dbReference>
<keyword evidence="1" id="KW-0560">Oxidoreductase</keyword>
<dbReference type="EMBL" id="MTYH01000074">
    <property type="protein sequence ID" value="PNP39920.1"/>
    <property type="molecule type" value="Genomic_DNA"/>
</dbReference>
<evidence type="ECO:0000313" key="4">
    <source>
        <dbReference type="Proteomes" id="UP000054821"/>
    </source>
</evidence>
<dbReference type="PANTHER" id="PTHR43157">
    <property type="entry name" value="PHOSPHATIDYLINOSITOL-GLYCAN BIOSYNTHESIS CLASS F PROTEIN-RELATED"/>
    <property type="match status" value="1"/>
</dbReference>
<dbReference type="GO" id="GO:0016491">
    <property type="term" value="F:oxidoreductase activity"/>
    <property type="evidence" value="ECO:0007669"/>
    <property type="project" value="UniProtKB-KW"/>
</dbReference>
<organism evidence="2 5">
    <name type="scientific">Trichoderma gamsii</name>
    <dbReference type="NCBI Taxonomy" id="398673"/>
    <lineage>
        <taxon>Eukaryota</taxon>
        <taxon>Fungi</taxon>
        <taxon>Dikarya</taxon>
        <taxon>Ascomycota</taxon>
        <taxon>Pezizomycotina</taxon>
        <taxon>Sordariomycetes</taxon>
        <taxon>Hypocreomycetidae</taxon>
        <taxon>Hypocreales</taxon>
        <taxon>Hypocreaceae</taxon>
        <taxon>Trichoderma</taxon>
    </lineage>
</organism>
<evidence type="ECO:0000256" key="1">
    <source>
        <dbReference type="ARBA" id="ARBA00023002"/>
    </source>
</evidence>
<reference evidence="3" key="3">
    <citation type="submission" date="2017-08" db="EMBL/GenBank/DDBJ databases">
        <title>Trichoderma gamsii strain T6085, whole genome shotgun sequencing project.</title>
        <authorList>
            <person name="Baroncelli R."/>
        </authorList>
    </citation>
    <scope>NUCLEOTIDE SEQUENCE</scope>
    <source>
        <strain evidence="3">T6085</strain>
    </source>
</reference>
<evidence type="ECO:0000313" key="5">
    <source>
        <dbReference type="Proteomes" id="UP000236546"/>
    </source>
</evidence>
<gene>
    <name evidence="3" type="ORF">TGAM01_v207352</name>
    <name evidence="2" type="ORF">TGAMA5MH_08186</name>
</gene>
<dbReference type="Pfam" id="PF00106">
    <property type="entry name" value="adh_short"/>
    <property type="match status" value="1"/>
</dbReference>
<dbReference type="PANTHER" id="PTHR43157:SF61">
    <property type="entry name" value="DEHYDROGENASE_REDUCTASE FAMILY PROTEIN, PUTATIVE (AFU_ORTHOLOGUE AFUA_3G01250)-RELATED"/>
    <property type="match status" value="1"/>
</dbReference>
<dbReference type="OrthoDB" id="542013at2759"/>
<reference evidence="2 5" key="2">
    <citation type="submission" date="2017-02" db="EMBL/GenBank/DDBJ databases">
        <title>Genomes of Trichoderma spp. with biocontrol activity.</title>
        <authorList>
            <person name="Gardiner D."/>
            <person name="Kazan K."/>
            <person name="Vos C."/>
            <person name="Harvey P."/>
        </authorList>
    </citation>
    <scope>NUCLEOTIDE SEQUENCE [LARGE SCALE GENOMIC DNA]</scope>
    <source>
        <strain evidence="2 5">A5MH</strain>
    </source>
</reference>
<keyword evidence="4" id="KW-1185">Reference proteome</keyword>
<dbReference type="EMBL" id="JPDN02000027">
    <property type="protein sequence ID" value="PON23704.1"/>
    <property type="molecule type" value="Genomic_DNA"/>
</dbReference>
<protein>
    <submittedName>
        <fullName evidence="3">Short-chain dehydrogenase</fullName>
    </submittedName>
</protein>
<dbReference type="AlphaFoldDB" id="A0A0W7VIL0"/>